<dbReference type="EMBL" id="CP000448">
    <property type="protein sequence ID" value="ABI69178.1"/>
    <property type="molecule type" value="Genomic_DNA"/>
</dbReference>
<dbReference type="STRING" id="335541.Swol_1880"/>
<evidence type="ECO:0000313" key="1">
    <source>
        <dbReference type="EMBL" id="ABI69178.1"/>
    </source>
</evidence>
<protein>
    <submittedName>
        <fullName evidence="1">Putative transcriptional regulator, CopG family</fullName>
    </submittedName>
</protein>
<evidence type="ECO:0000313" key="2">
    <source>
        <dbReference type="Proteomes" id="UP000001968"/>
    </source>
</evidence>
<dbReference type="KEGG" id="swo:Swol_1880"/>
<dbReference type="InterPro" id="IPR013321">
    <property type="entry name" value="Arc_rbn_hlx_hlx"/>
</dbReference>
<dbReference type="AlphaFoldDB" id="Q0AVS6"/>
<proteinExistence type="predicted"/>
<accession>Q0AVS6</accession>
<keyword evidence="2" id="KW-1185">Reference proteome</keyword>
<sequence>MALCYSNICFCYTDFFELCKSLTLEESKNRSQIVREAIKFYLGERKRLMAIEQMKKGYLEMAEINLNIACKNSGVEEEALVNSIENLME</sequence>
<dbReference type="eggNOG" id="COG0864">
    <property type="taxonomic scope" value="Bacteria"/>
</dbReference>
<dbReference type="Proteomes" id="UP000001968">
    <property type="component" value="Chromosome"/>
</dbReference>
<dbReference type="HOGENOM" id="CLU_2453585_0_0_9"/>
<reference evidence="2" key="1">
    <citation type="journal article" date="2010" name="Environ. Microbiol.">
        <title>The genome of Syntrophomonas wolfei: new insights into syntrophic metabolism and biohydrogen production.</title>
        <authorList>
            <person name="Sieber J.R."/>
            <person name="Sims D.R."/>
            <person name="Han C."/>
            <person name="Kim E."/>
            <person name="Lykidis A."/>
            <person name="Lapidus A.L."/>
            <person name="McDonnald E."/>
            <person name="Rohlin L."/>
            <person name="Culley D.E."/>
            <person name="Gunsalus R."/>
            <person name="McInerney M.J."/>
        </authorList>
    </citation>
    <scope>NUCLEOTIDE SEQUENCE [LARGE SCALE GENOMIC DNA]</scope>
    <source>
        <strain evidence="2">DSM 2245B / Goettingen</strain>
    </source>
</reference>
<organism evidence="1 2">
    <name type="scientific">Syntrophomonas wolfei subsp. wolfei (strain DSM 2245B / Goettingen)</name>
    <dbReference type="NCBI Taxonomy" id="335541"/>
    <lineage>
        <taxon>Bacteria</taxon>
        <taxon>Bacillati</taxon>
        <taxon>Bacillota</taxon>
        <taxon>Clostridia</taxon>
        <taxon>Eubacteriales</taxon>
        <taxon>Syntrophomonadaceae</taxon>
        <taxon>Syntrophomonas</taxon>
    </lineage>
</organism>
<gene>
    <name evidence="1" type="ordered locus">Swol_1880</name>
</gene>
<name>Q0AVS6_SYNWW</name>
<dbReference type="Gene3D" id="1.10.1220.10">
    <property type="entry name" value="Met repressor-like"/>
    <property type="match status" value="1"/>
</dbReference>
<dbReference type="GO" id="GO:0006355">
    <property type="term" value="P:regulation of DNA-templated transcription"/>
    <property type="evidence" value="ECO:0007669"/>
    <property type="project" value="InterPro"/>
</dbReference>